<dbReference type="PANTHER" id="PTHR30619:SF1">
    <property type="entry name" value="RECOMBINATION PROTEIN 2"/>
    <property type="match status" value="1"/>
</dbReference>
<dbReference type="PANTHER" id="PTHR30619">
    <property type="entry name" value="DNA INTERNALIZATION/COMPETENCE PROTEIN COMEC/REC2"/>
    <property type="match status" value="1"/>
</dbReference>
<protein>
    <recommendedName>
        <fullName evidence="3">Metallo-beta-lactamase domain-containing protein</fullName>
    </recommendedName>
</protein>
<dbReference type="Proteomes" id="UP000321058">
    <property type="component" value="Unassembled WGS sequence"/>
</dbReference>
<comment type="caution">
    <text evidence="1">The sequence shown here is derived from an EMBL/GenBank/DDBJ whole genome shotgun (WGS) entry which is preliminary data.</text>
</comment>
<dbReference type="EMBL" id="BKAJ01000057">
    <property type="protein sequence ID" value="GEP56184.1"/>
    <property type="molecule type" value="Genomic_DNA"/>
</dbReference>
<dbReference type="SUPFAM" id="SSF56281">
    <property type="entry name" value="Metallo-hydrolase/oxidoreductase"/>
    <property type="match status" value="1"/>
</dbReference>
<keyword evidence="2" id="KW-1185">Reference proteome</keyword>
<accession>A0A512NB67</accession>
<gene>
    <name evidence="1" type="ORF">RSO01_33500</name>
</gene>
<dbReference type="AlphaFoldDB" id="A0A512NB67"/>
<evidence type="ECO:0000313" key="1">
    <source>
        <dbReference type="EMBL" id="GEP56184.1"/>
    </source>
</evidence>
<dbReference type="InterPro" id="IPR036866">
    <property type="entry name" value="RibonucZ/Hydroxyglut_hydro"/>
</dbReference>
<name>A0A512NB67_9HYPH</name>
<evidence type="ECO:0000313" key="2">
    <source>
        <dbReference type="Proteomes" id="UP000321058"/>
    </source>
</evidence>
<dbReference type="RefSeq" id="WP_147150254.1">
    <property type="nucleotide sequence ID" value="NZ_BKAJ01000057.1"/>
</dbReference>
<reference evidence="1 2" key="1">
    <citation type="submission" date="2019-07" db="EMBL/GenBank/DDBJ databases">
        <title>Whole genome shotgun sequence of Reyranella soli NBRC 108950.</title>
        <authorList>
            <person name="Hosoyama A."/>
            <person name="Uohara A."/>
            <person name="Ohji S."/>
            <person name="Ichikawa N."/>
        </authorList>
    </citation>
    <scope>NUCLEOTIDE SEQUENCE [LARGE SCALE GENOMIC DNA]</scope>
    <source>
        <strain evidence="1 2">NBRC 108950</strain>
    </source>
</reference>
<dbReference type="OrthoDB" id="7177610at2"/>
<proteinExistence type="predicted"/>
<dbReference type="Gene3D" id="3.60.15.10">
    <property type="entry name" value="Ribonuclease Z/Hydroxyacylglutathione hydrolase-like"/>
    <property type="match status" value="1"/>
</dbReference>
<dbReference type="InterPro" id="IPR052159">
    <property type="entry name" value="Competence_DNA_uptake"/>
</dbReference>
<evidence type="ECO:0008006" key="3">
    <source>
        <dbReference type="Google" id="ProtNLM"/>
    </source>
</evidence>
<sequence>MATTRKSGDVRVRAYNVRFGDCILISFGQGASEKHILVDFGNAPAGVRNGGGKNDVFAPVARDLAKRTNKRIDLLVMSHEHLDHMEGFYSERAVFDQCDVGEVWMSIMSSPDYYRRFPQCEPERRARMALLDKVTNGQGVAHFENLPGPVQALIANNVLNLANKERVDYLRRLVPAKRLKYLSRRAGATRSSSLGDDVKIEVLAPEQDASLYYKSRNKRLWLDMAARLGSVGHARRPRAAAAPPKAPRHMAPDEFAQLRDQIAELDVNDLLAIDKAANNTSLVLRITVHGKVLLLPGDAEAESWAVMKKAKLLAPVDFLKLAHHGSINGMPFEGTEQVLSHVLKPARKTVALVSTCRGVYGDTRETEIPQHRLMAQLKEKCAKVYVTQDAAPFGQGFDIVL</sequence>
<organism evidence="1 2">
    <name type="scientific">Reyranella soli</name>
    <dbReference type="NCBI Taxonomy" id="1230389"/>
    <lineage>
        <taxon>Bacteria</taxon>
        <taxon>Pseudomonadati</taxon>
        <taxon>Pseudomonadota</taxon>
        <taxon>Alphaproteobacteria</taxon>
        <taxon>Hyphomicrobiales</taxon>
        <taxon>Reyranellaceae</taxon>
        <taxon>Reyranella</taxon>
    </lineage>
</organism>